<name>A0AAD6UFZ6_9AGAR</name>
<gene>
    <name evidence="2" type="ORF">B0H15DRAFT_818557</name>
</gene>
<proteinExistence type="predicted"/>
<dbReference type="AlphaFoldDB" id="A0AAD6UFZ6"/>
<dbReference type="EMBL" id="JARJCN010000006">
    <property type="protein sequence ID" value="KAJ7100056.1"/>
    <property type="molecule type" value="Genomic_DNA"/>
</dbReference>
<evidence type="ECO:0000256" key="1">
    <source>
        <dbReference type="SAM" id="MobiDB-lite"/>
    </source>
</evidence>
<reference evidence="2" key="1">
    <citation type="submission" date="2023-03" db="EMBL/GenBank/DDBJ databases">
        <title>Massive genome expansion in bonnet fungi (Mycena s.s.) driven by repeated elements and novel gene families across ecological guilds.</title>
        <authorList>
            <consortium name="Lawrence Berkeley National Laboratory"/>
            <person name="Harder C.B."/>
            <person name="Miyauchi S."/>
            <person name="Viragh M."/>
            <person name="Kuo A."/>
            <person name="Thoen E."/>
            <person name="Andreopoulos B."/>
            <person name="Lu D."/>
            <person name="Skrede I."/>
            <person name="Drula E."/>
            <person name="Henrissat B."/>
            <person name="Morin E."/>
            <person name="Kohler A."/>
            <person name="Barry K."/>
            <person name="LaButti K."/>
            <person name="Morin E."/>
            <person name="Salamov A."/>
            <person name="Lipzen A."/>
            <person name="Mereny Z."/>
            <person name="Hegedus B."/>
            <person name="Baldrian P."/>
            <person name="Stursova M."/>
            <person name="Weitz H."/>
            <person name="Taylor A."/>
            <person name="Grigoriev I.V."/>
            <person name="Nagy L.G."/>
            <person name="Martin F."/>
            <person name="Kauserud H."/>
        </authorList>
    </citation>
    <scope>NUCLEOTIDE SEQUENCE</scope>
    <source>
        <strain evidence="2">CBHHK173m</strain>
    </source>
</reference>
<evidence type="ECO:0000313" key="2">
    <source>
        <dbReference type="EMBL" id="KAJ7100056.1"/>
    </source>
</evidence>
<dbReference type="Proteomes" id="UP001222325">
    <property type="component" value="Unassembled WGS sequence"/>
</dbReference>
<protein>
    <submittedName>
        <fullName evidence="2">Uncharacterized protein</fullName>
    </submittedName>
</protein>
<keyword evidence="3" id="KW-1185">Reference proteome</keyword>
<feature type="region of interest" description="Disordered" evidence="1">
    <location>
        <begin position="194"/>
        <end position="248"/>
    </location>
</feature>
<evidence type="ECO:0000313" key="3">
    <source>
        <dbReference type="Proteomes" id="UP001222325"/>
    </source>
</evidence>
<accession>A0AAD6UFZ6</accession>
<comment type="caution">
    <text evidence="2">The sequence shown here is derived from an EMBL/GenBank/DDBJ whole genome shotgun (WGS) entry which is preliminary data.</text>
</comment>
<organism evidence="2 3">
    <name type="scientific">Mycena belliarum</name>
    <dbReference type="NCBI Taxonomy" id="1033014"/>
    <lineage>
        <taxon>Eukaryota</taxon>
        <taxon>Fungi</taxon>
        <taxon>Dikarya</taxon>
        <taxon>Basidiomycota</taxon>
        <taxon>Agaricomycotina</taxon>
        <taxon>Agaricomycetes</taxon>
        <taxon>Agaricomycetidae</taxon>
        <taxon>Agaricales</taxon>
        <taxon>Marasmiineae</taxon>
        <taxon>Mycenaceae</taxon>
        <taxon>Mycena</taxon>
    </lineage>
</organism>
<sequence length="309" mass="33053">MPLRLRSVYGGLLSFAGSSLRSAPRSGCTRFRALRPAPCSVPIVSARSTGDSAPAWLPSNAAHATPAANARDVVRAAYAPALFARRILRAQSPLERRRCPAPLWCAAQVLNAANNEINTTDLRTVCSGVEAGRGRAGEHERDSRSTPQPLRSAKLVVGGLGSTIRVRCRGLALGGARDLLSFAGSSLRSAGCTRFRTPPRRIGRSRSSPLAEPERELLRRTPHTQSQPRMRGMSCVRGVRQQPSTGLGPRAACKSASIDVERELRTCAPCPPNPACAVHLLASKSLRAVPLRFAALLESQVSEMMVAVK</sequence>